<evidence type="ECO:0000313" key="3">
    <source>
        <dbReference type="Proteomes" id="UP001642409"/>
    </source>
</evidence>
<dbReference type="Proteomes" id="UP001642409">
    <property type="component" value="Unassembled WGS sequence"/>
</dbReference>
<evidence type="ECO:0000313" key="2">
    <source>
        <dbReference type="EMBL" id="CAL6020436.1"/>
    </source>
</evidence>
<comment type="caution">
    <text evidence="1">The sequence shown here is derived from an EMBL/GenBank/DDBJ whole genome shotgun (WGS) entry which is preliminary data.</text>
</comment>
<dbReference type="AlphaFoldDB" id="A0AA86QUZ8"/>
<gene>
    <name evidence="2" type="ORF">HINF_LOCUS27457</name>
    <name evidence="1" type="ORF">HINF_LOCUS51312</name>
</gene>
<sequence>MAPRQAAACQRDQWCISSFLSSTLNKMVRSAQLARVETPQRTVLAPYLISPDGRSGRFLQKNKLLNQSGAGTVYFECLQHGTANWLSSSAFQVSLQTDVKCAAFSPGTKTAAHFKAGSILSIQTDFGSIFGKRRGCLPGAARVYFAGLVFIIHTTALSTNLHFQKKRDRPFSVSVYKPTLCSCSTPLNKQSRCLTKFAIGHKLQSFQFRSINLLAAQMEEPQLKKRKNATDQSVLETPRKL</sequence>
<protein>
    <submittedName>
        <fullName evidence="2">Hypothetical_protein</fullName>
    </submittedName>
</protein>
<reference evidence="1" key="1">
    <citation type="submission" date="2023-06" db="EMBL/GenBank/DDBJ databases">
        <authorList>
            <person name="Kurt Z."/>
        </authorList>
    </citation>
    <scope>NUCLEOTIDE SEQUENCE</scope>
</reference>
<keyword evidence="3" id="KW-1185">Reference proteome</keyword>
<proteinExistence type="predicted"/>
<dbReference type="EMBL" id="CAXDID020000085">
    <property type="protein sequence ID" value="CAL6020436.1"/>
    <property type="molecule type" value="Genomic_DNA"/>
</dbReference>
<name>A0AA86QUZ8_9EUKA</name>
<dbReference type="EMBL" id="CATOUU010000969">
    <property type="protein sequence ID" value="CAI9963667.1"/>
    <property type="molecule type" value="Genomic_DNA"/>
</dbReference>
<reference evidence="2 3" key="2">
    <citation type="submission" date="2024-07" db="EMBL/GenBank/DDBJ databases">
        <authorList>
            <person name="Akdeniz Z."/>
        </authorList>
    </citation>
    <scope>NUCLEOTIDE SEQUENCE [LARGE SCALE GENOMIC DNA]</scope>
</reference>
<evidence type="ECO:0000313" key="1">
    <source>
        <dbReference type="EMBL" id="CAI9963667.1"/>
    </source>
</evidence>
<organism evidence="1">
    <name type="scientific">Hexamita inflata</name>
    <dbReference type="NCBI Taxonomy" id="28002"/>
    <lineage>
        <taxon>Eukaryota</taxon>
        <taxon>Metamonada</taxon>
        <taxon>Diplomonadida</taxon>
        <taxon>Hexamitidae</taxon>
        <taxon>Hexamitinae</taxon>
        <taxon>Hexamita</taxon>
    </lineage>
</organism>
<accession>A0AA86QUZ8</accession>